<name>A0A947GIJ9_9CYAN</name>
<evidence type="ECO:0000313" key="1">
    <source>
        <dbReference type="EMBL" id="MBT9316270.1"/>
    </source>
</evidence>
<sequence>MSFDFGTVGLIRQALKKFFATAAQGGLADTALQPASVGTIIQGINPGIFQGRLSIHPSNPDLENPSAGQTLYLHPWGGNLAALFSGGQWTLASFDVIPLSFSGQTANRLYDVFAFLNGSDVNLEFELWTAGGDRQNPLERENGILVKNGDITRRYLGTVYYDGLLRDNAINRWVWNLYNQIGRVSEFILPGLQQHAYTGETWRIFNNDASQNTQIVSGLPLKIVANINCDVGNNGCIGLGVNFPATSQLAKFHYEQVAGVEILCSLGGSQVVSLEQGFNEFHLVQRTLTNFAEANFAADSVLQTSGISSLLQG</sequence>
<dbReference type="RefSeq" id="WP_215609338.1">
    <property type="nucleotide sequence ID" value="NZ_JADOES010000023.1"/>
</dbReference>
<dbReference type="EMBL" id="JADOES010000023">
    <property type="protein sequence ID" value="MBT9316270.1"/>
    <property type="molecule type" value="Genomic_DNA"/>
</dbReference>
<proteinExistence type="predicted"/>
<evidence type="ECO:0000313" key="2">
    <source>
        <dbReference type="Proteomes" id="UP000717364"/>
    </source>
</evidence>
<keyword evidence="2" id="KW-1185">Reference proteome</keyword>
<dbReference type="Proteomes" id="UP000717364">
    <property type="component" value="Unassembled WGS sequence"/>
</dbReference>
<reference evidence="1" key="1">
    <citation type="submission" date="2020-11" db="EMBL/GenBank/DDBJ databases">
        <authorList>
            <person name="Konstantinou D."/>
            <person name="Gkelis S."/>
            <person name="Popin R."/>
            <person name="Fewer D."/>
            <person name="Sivonen K."/>
        </authorList>
    </citation>
    <scope>NUCLEOTIDE SEQUENCE</scope>
    <source>
        <strain evidence="1">TAU-MAC 1115</strain>
    </source>
</reference>
<dbReference type="AlphaFoldDB" id="A0A947GIJ9"/>
<protein>
    <submittedName>
        <fullName evidence="1">Uncharacterized protein</fullName>
    </submittedName>
</protein>
<comment type="caution">
    <text evidence="1">The sequence shown here is derived from an EMBL/GenBank/DDBJ whole genome shotgun (WGS) entry which is preliminary data.</text>
</comment>
<accession>A0A947GIJ9</accession>
<gene>
    <name evidence="1" type="ORF">IXB50_12640</name>
</gene>
<organism evidence="1 2">
    <name type="scientific">Leptothoe spongobia TAU-MAC 1115</name>
    <dbReference type="NCBI Taxonomy" id="1967444"/>
    <lineage>
        <taxon>Bacteria</taxon>
        <taxon>Bacillati</taxon>
        <taxon>Cyanobacteriota</taxon>
        <taxon>Cyanophyceae</taxon>
        <taxon>Nodosilineales</taxon>
        <taxon>Cymatolegaceae</taxon>
        <taxon>Leptothoe</taxon>
        <taxon>Leptothoe spongobia</taxon>
    </lineage>
</organism>
<reference evidence="1" key="2">
    <citation type="journal article" date="2021" name="Mar. Drugs">
        <title>Genome Reduction and Secondary Metabolism of the Marine Sponge-Associated Cyanobacterium Leptothoe.</title>
        <authorList>
            <person name="Konstantinou D."/>
            <person name="Popin R.V."/>
            <person name="Fewer D.P."/>
            <person name="Sivonen K."/>
            <person name="Gkelis S."/>
        </authorList>
    </citation>
    <scope>NUCLEOTIDE SEQUENCE</scope>
    <source>
        <strain evidence="1">TAU-MAC 1115</strain>
    </source>
</reference>